<feature type="region of interest" description="Disordered" evidence="1">
    <location>
        <begin position="41"/>
        <end position="66"/>
    </location>
</feature>
<name>A0A7J7IY99_BUGNE</name>
<organism evidence="2 3">
    <name type="scientific">Bugula neritina</name>
    <name type="common">Brown bryozoan</name>
    <name type="synonym">Sertularia neritina</name>
    <dbReference type="NCBI Taxonomy" id="10212"/>
    <lineage>
        <taxon>Eukaryota</taxon>
        <taxon>Metazoa</taxon>
        <taxon>Spiralia</taxon>
        <taxon>Lophotrochozoa</taxon>
        <taxon>Bryozoa</taxon>
        <taxon>Gymnolaemata</taxon>
        <taxon>Cheilostomatida</taxon>
        <taxon>Flustrina</taxon>
        <taxon>Buguloidea</taxon>
        <taxon>Bugulidae</taxon>
        <taxon>Bugula</taxon>
    </lineage>
</organism>
<dbReference type="EMBL" id="VXIV02003272">
    <property type="protein sequence ID" value="KAF6018840.1"/>
    <property type="molecule type" value="Genomic_DNA"/>
</dbReference>
<dbReference type="AlphaFoldDB" id="A0A7J7IY99"/>
<evidence type="ECO:0000256" key="1">
    <source>
        <dbReference type="SAM" id="MobiDB-lite"/>
    </source>
</evidence>
<reference evidence="2" key="1">
    <citation type="submission" date="2020-06" db="EMBL/GenBank/DDBJ databases">
        <title>Draft genome of Bugula neritina, a colonial animal packing powerful symbionts and potential medicines.</title>
        <authorList>
            <person name="Rayko M."/>
        </authorList>
    </citation>
    <scope>NUCLEOTIDE SEQUENCE [LARGE SCALE GENOMIC DNA]</scope>
    <source>
        <strain evidence="2">Kwan_BN1</strain>
    </source>
</reference>
<keyword evidence="3" id="KW-1185">Reference proteome</keyword>
<dbReference type="Proteomes" id="UP000593567">
    <property type="component" value="Unassembled WGS sequence"/>
</dbReference>
<proteinExistence type="predicted"/>
<evidence type="ECO:0000313" key="3">
    <source>
        <dbReference type="Proteomes" id="UP000593567"/>
    </source>
</evidence>
<evidence type="ECO:0000313" key="2">
    <source>
        <dbReference type="EMBL" id="KAF6018840.1"/>
    </source>
</evidence>
<sequence length="66" mass="7783">MKQNKQLLIALEKAKDVGYLEDKNLQFRSYDYSEYYKSLGRAKKDPKPNHRSNSVVHRILNLDSQV</sequence>
<gene>
    <name evidence="2" type="ORF">EB796_022846</name>
</gene>
<protein>
    <submittedName>
        <fullName evidence="2">Uncharacterized protein</fullName>
    </submittedName>
</protein>
<comment type="caution">
    <text evidence="2">The sequence shown here is derived from an EMBL/GenBank/DDBJ whole genome shotgun (WGS) entry which is preliminary data.</text>
</comment>
<accession>A0A7J7IY99</accession>